<reference evidence="1 2" key="1">
    <citation type="submission" date="2012-04" db="EMBL/GenBank/DDBJ databases">
        <authorList>
            <person name="Harkins D.M."/>
            <person name="Madupu R."/>
            <person name="Durkin A.S."/>
            <person name="Torralba M."/>
            <person name="Methe B."/>
            <person name="Sutton G.G."/>
            <person name="Nelson K.E."/>
        </authorList>
    </citation>
    <scope>NUCLEOTIDE SEQUENCE [LARGE SCALE GENOMIC DNA]</scope>
    <source>
        <strain evidence="1 2">VK64</strain>
    </source>
</reference>
<sequence>MQTLKHNLPDTLVIGISHQSEIQALFGRKVNLKPLDELANRSD</sequence>
<name>I2NUZ9_NEISI</name>
<protein>
    <submittedName>
        <fullName evidence="1">Uncharacterized protein</fullName>
    </submittedName>
</protein>
<dbReference type="Proteomes" id="UP000004473">
    <property type="component" value="Unassembled WGS sequence"/>
</dbReference>
<evidence type="ECO:0000313" key="2">
    <source>
        <dbReference type="Proteomes" id="UP000004473"/>
    </source>
</evidence>
<accession>I2NUZ9</accession>
<gene>
    <name evidence="1" type="ORF">HMPREF1051_0624</name>
</gene>
<evidence type="ECO:0000313" key="1">
    <source>
        <dbReference type="EMBL" id="EIG29660.1"/>
    </source>
</evidence>
<dbReference type="EMBL" id="AJMT01000054">
    <property type="protein sequence ID" value="EIG29660.1"/>
    <property type="molecule type" value="Genomic_DNA"/>
</dbReference>
<dbReference type="PATRIC" id="fig|1095748.3.peg.747"/>
<proteinExistence type="predicted"/>
<comment type="caution">
    <text evidence="1">The sequence shown here is derived from an EMBL/GenBank/DDBJ whole genome shotgun (WGS) entry which is preliminary data.</text>
</comment>
<organism evidence="1 2">
    <name type="scientific">Neisseria sicca VK64</name>
    <dbReference type="NCBI Taxonomy" id="1095748"/>
    <lineage>
        <taxon>Bacteria</taxon>
        <taxon>Pseudomonadati</taxon>
        <taxon>Pseudomonadota</taxon>
        <taxon>Betaproteobacteria</taxon>
        <taxon>Neisseriales</taxon>
        <taxon>Neisseriaceae</taxon>
        <taxon>Neisseria</taxon>
    </lineage>
</organism>
<dbReference type="AlphaFoldDB" id="I2NUZ9"/>